<accession>A0A0W0F088</accession>
<proteinExistence type="predicted"/>
<evidence type="ECO:0000313" key="1">
    <source>
        <dbReference type="EMBL" id="KTB29618.1"/>
    </source>
</evidence>
<gene>
    <name evidence="1" type="ORF">WG66_17814</name>
</gene>
<name>A0A0W0F088_MONRR</name>
<organism evidence="1 2">
    <name type="scientific">Moniliophthora roreri</name>
    <name type="common">Frosty pod rot fungus</name>
    <name type="synonym">Monilia roreri</name>
    <dbReference type="NCBI Taxonomy" id="221103"/>
    <lineage>
        <taxon>Eukaryota</taxon>
        <taxon>Fungi</taxon>
        <taxon>Dikarya</taxon>
        <taxon>Basidiomycota</taxon>
        <taxon>Agaricomycotina</taxon>
        <taxon>Agaricomycetes</taxon>
        <taxon>Agaricomycetidae</taxon>
        <taxon>Agaricales</taxon>
        <taxon>Marasmiineae</taxon>
        <taxon>Marasmiaceae</taxon>
        <taxon>Moniliophthora</taxon>
    </lineage>
</organism>
<sequence length="107" mass="11830">MLTITLIEPLRSKPNIPCMSTEEAAKQLQNGEPFTHIAPHGAAQMLPSTLILSYDLGCIYQYNIKQAQCSNRDPAMNEAEIRTAEETDEMAKEIVHAVANNNAEKTT</sequence>
<comment type="caution">
    <text evidence="1">The sequence shown here is derived from an EMBL/GenBank/DDBJ whole genome shotgun (WGS) entry which is preliminary data.</text>
</comment>
<dbReference type="AlphaFoldDB" id="A0A0W0F088"/>
<protein>
    <submittedName>
        <fullName evidence="1">Uncharacterized protein</fullName>
    </submittedName>
</protein>
<dbReference type="EMBL" id="LATX01002426">
    <property type="protein sequence ID" value="KTB29618.1"/>
    <property type="molecule type" value="Genomic_DNA"/>
</dbReference>
<evidence type="ECO:0000313" key="2">
    <source>
        <dbReference type="Proteomes" id="UP000054988"/>
    </source>
</evidence>
<dbReference type="Proteomes" id="UP000054988">
    <property type="component" value="Unassembled WGS sequence"/>
</dbReference>
<reference evidence="1 2" key="1">
    <citation type="submission" date="2015-12" db="EMBL/GenBank/DDBJ databases">
        <title>Draft genome sequence of Moniliophthora roreri, the causal agent of frosty pod rot of cacao.</title>
        <authorList>
            <person name="Aime M.C."/>
            <person name="Diaz-Valderrama J.R."/>
            <person name="Kijpornyongpan T."/>
            <person name="Phillips-Mora W."/>
        </authorList>
    </citation>
    <scope>NUCLEOTIDE SEQUENCE [LARGE SCALE GENOMIC DNA]</scope>
    <source>
        <strain evidence="1 2">MCA 2952</strain>
    </source>
</reference>